<dbReference type="Proteomes" id="UP000299084">
    <property type="component" value="Unassembled WGS sequence"/>
</dbReference>
<evidence type="ECO:0000313" key="3">
    <source>
        <dbReference type="Proteomes" id="UP000299084"/>
    </source>
</evidence>
<accession>A0A5N4EJQ6</accession>
<dbReference type="AlphaFoldDB" id="A0A5N4EJQ6"/>
<organism evidence="2 3">
    <name type="scientific">Camelus dromedarius</name>
    <name type="common">Dromedary</name>
    <name type="synonym">Arabian camel</name>
    <dbReference type="NCBI Taxonomy" id="9838"/>
    <lineage>
        <taxon>Eukaryota</taxon>
        <taxon>Metazoa</taxon>
        <taxon>Chordata</taxon>
        <taxon>Craniata</taxon>
        <taxon>Vertebrata</taxon>
        <taxon>Euteleostomi</taxon>
        <taxon>Mammalia</taxon>
        <taxon>Eutheria</taxon>
        <taxon>Laurasiatheria</taxon>
        <taxon>Artiodactyla</taxon>
        <taxon>Tylopoda</taxon>
        <taxon>Camelidae</taxon>
        <taxon>Camelus</taxon>
    </lineage>
</organism>
<name>A0A5N4EJQ6_CAMDR</name>
<sequence length="74" mass="8267">MTSLSFIPFILMMEVAKGIALHMSTEIYLDGINPDPITILSTSTPKHTCISPTPEISSDECLHMVGQWWLTVQF</sequence>
<evidence type="ECO:0008006" key="4">
    <source>
        <dbReference type="Google" id="ProtNLM"/>
    </source>
</evidence>
<gene>
    <name evidence="2" type="ORF">Cadr_000000313</name>
</gene>
<keyword evidence="1" id="KW-0732">Signal</keyword>
<evidence type="ECO:0000256" key="1">
    <source>
        <dbReference type="SAM" id="SignalP"/>
    </source>
</evidence>
<dbReference type="EMBL" id="JWIN03000001">
    <property type="protein sequence ID" value="KAB1283731.1"/>
    <property type="molecule type" value="Genomic_DNA"/>
</dbReference>
<feature type="chain" id="PRO_5024400592" description="Secreted protein" evidence="1">
    <location>
        <begin position="21"/>
        <end position="74"/>
    </location>
</feature>
<protein>
    <recommendedName>
        <fullName evidence="4">Secreted protein</fullName>
    </recommendedName>
</protein>
<reference evidence="2 3" key="1">
    <citation type="journal article" date="2019" name="Mol. Ecol. Resour.">
        <title>Improving Illumina assemblies with Hi-C and long reads: an example with the North African dromedary.</title>
        <authorList>
            <person name="Elbers J.P."/>
            <person name="Rogers M.F."/>
            <person name="Perelman P.L."/>
            <person name="Proskuryakova A.A."/>
            <person name="Serdyukova N.A."/>
            <person name="Johnson W.E."/>
            <person name="Horin P."/>
            <person name="Corander J."/>
            <person name="Murphy D."/>
            <person name="Burger P.A."/>
        </authorList>
    </citation>
    <scope>NUCLEOTIDE SEQUENCE [LARGE SCALE GENOMIC DNA]</scope>
    <source>
        <strain evidence="2">Drom800</strain>
        <tissue evidence="2">Blood</tissue>
    </source>
</reference>
<evidence type="ECO:0000313" key="2">
    <source>
        <dbReference type="EMBL" id="KAB1283731.1"/>
    </source>
</evidence>
<proteinExistence type="predicted"/>
<keyword evidence="3" id="KW-1185">Reference proteome</keyword>
<feature type="signal peptide" evidence="1">
    <location>
        <begin position="1"/>
        <end position="20"/>
    </location>
</feature>
<comment type="caution">
    <text evidence="2">The sequence shown here is derived from an EMBL/GenBank/DDBJ whole genome shotgun (WGS) entry which is preliminary data.</text>
</comment>